<evidence type="ECO:0000313" key="2">
    <source>
        <dbReference type="EMBL" id="ATL27639.1"/>
    </source>
</evidence>
<reference evidence="2 3" key="1">
    <citation type="submission" date="2017-08" db="EMBL/GenBank/DDBJ databases">
        <title>Complete Genome Sequence of Streptomyces formicae KY5, the formicamycin producer.</title>
        <authorList>
            <person name="Holmes N.A."/>
            <person name="Devine R."/>
            <person name="Qin Z."/>
            <person name="Seipke R.F."/>
            <person name="Wilkinson B."/>
            <person name="Hutchings M.I."/>
        </authorList>
    </citation>
    <scope>NUCLEOTIDE SEQUENCE [LARGE SCALE GENOMIC DNA]</scope>
    <source>
        <strain evidence="2 3">KY5</strain>
    </source>
</reference>
<name>A0A291Q7G4_9ACTN</name>
<keyword evidence="3" id="KW-1185">Reference proteome</keyword>
<accession>A0A291Q7G4</accession>
<organism evidence="2 3">
    <name type="scientific">Streptomyces formicae</name>
    <dbReference type="NCBI Taxonomy" id="1616117"/>
    <lineage>
        <taxon>Bacteria</taxon>
        <taxon>Bacillati</taxon>
        <taxon>Actinomycetota</taxon>
        <taxon>Actinomycetes</taxon>
        <taxon>Kitasatosporales</taxon>
        <taxon>Streptomycetaceae</taxon>
        <taxon>Streptomyces</taxon>
    </lineage>
</organism>
<dbReference type="Proteomes" id="UP000221011">
    <property type="component" value="Chromosome"/>
</dbReference>
<dbReference type="EMBL" id="CP022685">
    <property type="protein sequence ID" value="ATL27639.1"/>
    <property type="molecule type" value="Genomic_DNA"/>
</dbReference>
<dbReference type="AlphaFoldDB" id="A0A291Q7G4"/>
<keyword evidence="1" id="KW-0812">Transmembrane</keyword>
<evidence type="ECO:0000313" key="3">
    <source>
        <dbReference type="Proteomes" id="UP000221011"/>
    </source>
</evidence>
<keyword evidence="1" id="KW-1133">Transmembrane helix</keyword>
<keyword evidence="1" id="KW-0472">Membrane</keyword>
<sequence>MDISQLTGAERRVWEAYALGGSVDFRVRPREPATSGAEWGPERTVRAEVLRALLVGGPRVEGEVPFLRLHGARISGVLDLQYAEVAVPLHMWACHFDEELDLYGARLRQINLGWSVLPGMNGTSLRVDGSLRMTGCRVRGPVRLGGARISGAVFLEGAHLGEEGVALDEPVLALNRTTIDDDLQADGGLVVHGMVRLAGAVIAGNITFDDAVLSNPGGTSLHASGLNAGSGLHAMRLRAEGRVNLPGARVAGPLNFEDARLSNPGGTALRASGLVTGVLDLHVAERIDGAVTLRGCQLDLLHLATEMWPDKVRLDGLTYTRLSPHEPAERWLRVLERDVDGYVPYAYEQLTAAYRRLGDDGAARTVQLAKQRRHRATLSWYARTWGYLQDWTVGYGFRPTRAAVWLLSLLLVGAVTFAVHEPSALKPEEAPEFNPVFYTLDLLLPIVDFGQEGSYAAQGAYQWFGYALVVLGWTLATTIAAGVSRAISRQ</sequence>
<dbReference type="RefSeq" id="WP_098242430.1">
    <property type="nucleotide sequence ID" value="NZ_CP022685.1"/>
</dbReference>
<dbReference type="KEGG" id="sfk:KY5_2621c"/>
<feature type="transmembrane region" description="Helical" evidence="1">
    <location>
        <begin position="463"/>
        <end position="483"/>
    </location>
</feature>
<gene>
    <name evidence="2" type="ORF">KY5_2621c</name>
</gene>
<evidence type="ECO:0000256" key="1">
    <source>
        <dbReference type="SAM" id="Phobius"/>
    </source>
</evidence>
<protein>
    <recommendedName>
        <fullName evidence="4">Membrane-associated oxidoreductase</fullName>
    </recommendedName>
</protein>
<proteinExistence type="predicted"/>
<evidence type="ECO:0008006" key="4">
    <source>
        <dbReference type="Google" id="ProtNLM"/>
    </source>
</evidence>